<dbReference type="GO" id="GO:0032259">
    <property type="term" value="P:methylation"/>
    <property type="evidence" value="ECO:0007669"/>
    <property type="project" value="UniProtKB-KW"/>
</dbReference>
<dbReference type="GO" id="GO:0003886">
    <property type="term" value="F:DNA (cytosine-5-)-methyltransferase activity"/>
    <property type="evidence" value="ECO:0007669"/>
    <property type="project" value="TreeGrafter"/>
</dbReference>
<dbReference type="PANTHER" id="PTHR10629:SF52">
    <property type="entry name" value="DNA (CYTOSINE-5)-METHYLTRANSFERASE 1"/>
    <property type="match status" value="1"/>
</dbReference>
<feature type="non-terminal residue" evidence="10">
    <location>
        <position position="342"/>
    </location>
</feature>
<feature type="domain" description="CXXC-type" evidence="9">
    <location>
        <begin position="139"/>
        <end position="185"/>
    </location>
</feature>
<sequence length="342" mass="38388">FALMQEKIYMSKIVVEFLQNNCDVSYEDLLNKIETTVPPAGLNFNRFTEDSLLRHAQFVVEQVESYDEAGDSDEPPVLITPCMRDLIKLAGVTLGKSRPAPNKEKGPTKATTTKLVYLIFDTFFSEQIEKDEKEDDKENAMKRRRCGVCEEPGWRGDDRCKACQNMVKFGGSGRSKQACLQRRCPNLAVREADEDEEVDDNIPEMPSPKKMLQGRKKKQNKSRISWVGEPIKVRPGGIPLACEEEAGAGAEVSRGPCPLRFCRAMGRRTITSGVTAMWEDSSGQMFHAHWFCPGSDTVLGATSDPLELFLVDECEDMQLSYIHGKVKVIYKAPSENWSMEVG</sequence>
<dbReference type="Pfam" id="PF12047">
    <property type="entry name" value="DNMT1-RFD"/>
    <property type="match status" value="1"/>
</dbReference>
<dbReference type="GO" id="GO:0005634">
    <property type="term" value="C:nucleus"/>
    <property type="evidence" value="ECO:0007669"/>
    <property type="project" value="UniProtKB-SubCell"/>
</dbReference>
<dbReference type="Gene3D" id="1.10.10.2230">
    <property type="match status" value="1"/>
</dbReference>
<evidence type="ECO:0000256" key="4">
    <source>
        <dbReference type="ARBA" id="ARBA00022833"/>
    </source>
</evidence>
<keyword evidence="11" id="KW-1185">Reference proteome</keyword>
<dbReference type="InterPro" id="IPR002857">
    <property type="entry name" value="Znf_CXXC"/>
</dbReference>
<evidence type="ECO:0000259" key="8">
    <source>
        <dbReference type="PROSITE" id="PS51038"/>
    </source>
</evidence>
<keyword evidence="10" id="KW-0808">Transferase</keyword>
<keyword evidence="10" id="KW-0489">Methyltransferase</keyword>
<dbReference type="InterPro" id="IPR043151">
    <property type="entry name" value="BAH_sf"/>
</dbReference>
<dbReference type="InterPro" id="IPR001025">
    <property type="entry name" value="BAH_dom"/>
</dbReference>
<dbReference type="InterPro" id="IPR050390">
    <property type="entry name" value="C5-Methyltransferase"/>
</dbReference>
<reference evidence="10 11" key="1">
    <citation type="submission" date="2014-04" db="EMBL/GenBank/DDBJ databases">
        <title>Genome evolution of avian class.</title>
        <authorList>
            <person name="Zhang G."/>
            <person name="Li C."/>
        </authorList>
    </citation>
    <scope>NUCLEOTIDE SEQUENCE [LARGE SCALE GENOMIC DNA]</scope>
    <source>
        <strain evidence="10">BGI_N320</strain>
    </source>
</reference>
<dbReference type="Pfam" id="PF02008">
    <property type="entry name" value="zf-CXXC"/>
    <property type="match status" value="1"/>
</dbReference>
<gene>
    <name evidence="10" type="ORF">N320_04937</name>
</gene>
<evidence type="ECO:0000256" key="2">
    <source>
        <dbReference type="ARBA" id="ARBA00022723"/>
    </source>
</evidence>
<evidence type="ECO:0000313" key="10">
    <source>
        <dbReference type="EMBL" id="KFO86950.1"/>
    </source>
</evidence>
<dbReference type="PROSITE" id="PS51058">
    <property type="entry name" value="ZF_CXXC"/>
    <property type="match status" value="1"/>
</dbReference>
<dbReference type="Gene3D" id="3.90.120.10">
    <property type="entry name" value="DNA Methylase, subunit A, domain 2"/>
    <property type="match status" value="1"/>
</dbReference>
<keyword evidence="2" id="KW-0479">Metal-binding</keyword>
<dbReference type="GO" id="GO:0008270">
    <property type="term" value="F:zinc ion binding"/>
    <property type="evidence" value="ECO:0007669"/>
    <property type="project" value="UniProtKB-KW"/>
</dbReference>
<dbReference type="Pfam" id="PF01426">
    <property type="entry name" value="BAH"/>
    <property type="match status" value="1"/>
</dbReference>
<feature type="non-terminal residue" evidence="10">
    <location>
        <position position="1"/>
    </location>
</feature>
<dbReference type="InterPro" id="IPR022702">
    <property type="entry name" value="Cytosine_MeTrfase1_RFD"/>
</dbReference>
<keyword evidence="4" id="KW-0862">Zinc</keyword>
<evidence type="ECO:0000259" key="9">
    <source>
        <dbReference type="PROSITE" id="PS51058"/>
    </source>
</evidence>
<dbReference type="AlphaFoldDB" id="A0A091GX06"/>
<evidence type="ECO:0000256" key="5">
    <source>
        <dbReference type="ARBA" id="ARBA00023242"/>
    </source>
</evidence>
<evidence type="ECO:0000256" key="1">
    <source>
        <dbReference type="ARBA" id="ARBA00004123"/>
    </source>
</evidence>
<dbReference type="GO" id="GO:0003682">
    <property type="term" value="F:chromatin binding"/>
    <property type="evidence" value="ECO:0007669"/>
    <property type="project" value="InterPro"/>
</dbReference>
<keyword evidence="3 6" id="KW-0863">Zinc-finger</keyword>
<keyword evidence="5" id="KW-0539">Nucleus</keyword>
<dbReference type="GO" id="GO:0044027">
    <property type="term" value="P:negative regulation of gene expression via chromosomal CpG island methylation"/>
    <property type="evidence" value="ECO:0007669"/>
    <property type="project" value="TreeGrafter"/>
</dbReference>
<name>A0A091GX06_BUCRH</name>
<dbReference type="Proteomes" id="UP000054064">
    <property type="component" value="Unassembled WGS sequence"/>
</dbReference>
<evidence type="ECO:0000256" key="3">
    <source>
        <dbReference type="ARBA" id="ARBA00022771"/>
    </source>
</evidence>
<proteinExistence type="predicted"/>
<evidence type="ECO:0000256" key="7">
    <source>
        <dbReference type="SAM" id="MobiDB-lite"/>
    </source>
</evidence>
<dbReference type="CDD" id="cd04760">
    <property type="entry name" value="BAH_Dnmt1_I"/>
    <property type="match status" value="1"/>
</dbReference>
<dbReference type="PROSITE" id="PS51038">
    <property type="entry name" value="BAH"/>
    <property type="match status" value="1"/>
</dbReference>
<dbReference type="FunFam" id="1.10.10.2230:FF:000001">
    <property type="entry name" value="DNA (cytosine-5)-methyltransferase"/>
    <property type="match status" value="1"/>
</dbReference>
<evidence type="ECO:0000256" key="6">
    <source>
        <dbReference type="PROSITE-ProRule" id="PRU00509"/>
    </source>
</evidence>
<comment type="subcellular location">
    <subcellularLocation>
        <location evidence="1">Nucleus</location>
    </subcellularLocation>
</comment>
<dbReference type="EMBL" id="KL512647">
    <property type="protein sequence ID" value="KFO86950.1"/>
    <property type="molecule type" value="Genomic_DNA"/>
</dbReference>
<feature type="domain" description="BAH" evidence="8">
    <location>
        <begin position="250"/>
        <end position="342"/>
    </location>
</feature>
<feature type="region of interest" description="Disordered" evidence="7">
    <location>
        <begin position="195"/>
        <end position="219"/>
    </location>
</feature>
<dbReference type="Gene3D" id="2.30.30.490">
    <property type="match status" value="1"/>
</dbReference>
<evidence type="ECO:0000313" key="11">
    <source>
        <dbReference type="Proteomes" id="UP000054064"/>
    </source>
</evidence>
<dbReference type="PANTHER" id="PTHR10629">
    <property type="entry name" value="CYTOSINE-SPECIFIC METHYLTRANSFERASE"/>
    <property type="match status" value="1"/>
</dbReference>
<dbReference type="GO" id="GO:0003677">
    <property type="term" value="F:DNA binding"/>
    <property type="evidence" value="ECO:0007669"/>
    <property type="project" value="InterPro"/>
</dbReference>
<accession>A0A091GX06</accession>
<organism evidence="10 11">
    <name type="scientific">Buceros rhinoceros silvestris</name>
    <dbReference type="NCBI Taxonomy" id="175836"/>
    <lineage>
        <taxon>Eukaryota</taxon>
        <taxon>Metazoa</taxon>
        <taxon>Chordata</taxon>
        <taxon>Craniata</taxon>
        <taxon>Vertebrata</taxon>
        <taxon>Euteleostomi</taxon>
        <taxon>Archelosauria</taxon>
        <taxon>Archosauria</taxon>
        <taxon>Dinosauria</taxon>
        <taxon>Saurischia</taxon>
        <taxon>Theropoda</taxon>
        <taxon>Coelurosauria</taxon>
        <taxon>Aves</taxon>
        <taxon>Neognathae</taxon>
        <taxon>Neoaves</taxon>
        <taxon>Telluraves</taxon>
        <taxon>Coraciimorphae</taxon>
        <taxon>Bucerotiformes</taxon>
        <taxon>Bucerotidae</taxon>
        <taxon>Buceros</taxon>
    </lineage>
</organism>
<protein>
    <submittedName>
        <fullName evidence="10">DNA (Cytosine-5)-methyltransferase 1</fullName>
    </submittedName>
</protein>